<organism evidence="2 3">
    <name type="scientific">Plebeiibacterium sediminum</name>
    <dbReference type="NCBI Taxonomy" id="2992112"/>
    <lineage>
        <taxon>Bacteria</taxon>
        <taxon>Pseudomonadati</taxon>
        <taxon>Bacteroidota</taxon>
        <taxon>Bacteroidia</taxon>
        <taxon>Marinilabiliales</taxon>
        <taxon>Marinilabiliaceae</taxon>
        <taxon>Plebeiibacterium</taxon>
    </lineage>
</organism>
<gene>
    <name evidence="2" type="ORF">OM075_12830</name>
</gene>
<dbReference type="PANTHER" id="PTHR42834:SF1">
    <property type="entry name" value="ENDONUCLEASE_EXONUCLEASE_PHOSPHATASE FAMILY PROTEIN (AFU_ORTHOLOGUE AFUA_3G09210)"/>
    <property type="match status" value="1"/>
</dbReference>
<dbReference type="Pfam" id="PF19580">
    <property type="entry name" value="Exo_endo_phos_3"/>
    <property type="match status" value="1"/>
</dbReference>
<keyword evidence="3" id="KW-1185">Reference proteome</keyword>
<evidence type="ECO:0000313" key="2">
    <source>
        <dbReference type="EMBL" id="MCW3787358.1"/>
    </source>
</evidence>
<dbReference type="InterPro" id="IPR036691">
    <property type="entry name" value="Endo/exonu/phosph_ase_sf"/>
</dbReference>
<keyword evidence="2" id="KW-0540">Nuclease</keyword>
<dbReference type="Proteomes" id="UP001209229">
    <property type="component" value="Unassembled WGS sequence"/>
</dbReference>
<dbReference type="InterPro" id="IPR005135">
    <property type="entry name" value="Endo/exonuclease/phosphatase"/>
</dbReference>
<name>A0AAE3M5B6_9BACT</name>
<dbReference type="GO" id="GO:0004519">
    <property type="term" value="F:endonuclease activity"/>
    <property type="evidence" value="ECO:0007669"/>
    <property type="project" value="UniProtKB-KW"/>
</dbReference>
<dbReference type="EMBL" id="JAPDPJ010000028">
    <property type="protein sequence ID" value="MCW3787358.1"/>
    <property type="molecule type" value="Genomic_DNA"/>
</dbReference>
<evidence type="ECO:0000259" key="1">
    <source>
        <dbReference type="Pfam" id="PF19580"/>
    </source>
</evidence>
<comment type="caution">
    <text evidence="2">The sequence shown here is derived from an EMBL/GenBank/DDBJ whole genome shotgun (WGS) entry which is preliminary data.</text>
</comment>
<sequence>MNTRIFAIICLLSIVFFQCTNQPAQKRIVAFYNLENLFDTINDPNIRDGEFTPDGSKNWDTEKYNTKINNMSQVIAKLGEDQSLIAPDIIGVCEVENKKVLEDLISSTNLSKFNYQIVHQDSPDKRGIDVALLYKAESFQVIDKKYFPLLIHDIDSGNRIFTRDQLLVKGILNSDTLNIIVNHWPSRYGGTERSIPLRKAAAELNRHIIDSLLNQNIHSKIITMGDLNDNPTDVSVTKYLLKEDENLAQPFKLHNTMADIYKSGKGTLYYKGEWDLFDQIIVSDPLIQSTSGLSLDTAVVFNKPFLFQQDGKYKGYLLRTFGGRTYLKGYSDHLPVYIVLK</sequence>
<dbReference type="SUPFAM" id="SSF56219">
    <property type="entry name" value="DNase I-like"/>
    <property type="match status" value="1"/>
</dbReference>
<proteinExistence type="predicted"/>
<dbReference type="PANTHER" id="PTHR42834">
    <property type="entry name" value="ENDONUCLEASE/EXONUCLEASE/PHOSPHATASE FAMILY PROTEIN (AFU_ORTHOLOGUE AFUA_3G09210)"/>
    <property type="match status" value="1"/>
</dbReference>
<dbReference type="RefSeq" id="WP_301190923.1">
    <property type="nucleotide sequence ID" value="NZ_JAPDPJ010000028.1"/>
</dbReference>
<keyword evidence="2" id="KW-0255">Endonuclease</keyword>
<keyword evidence="2" id="KW-0378">Hydrolase</keyword>
<dbReference type="Gene3D" id="3.60.10.10">
    <property type="entry name" value="Endonuclease/exonuclease/phosphatase"/>
    <property type="match status" value="1"/>
</dbReference>
<reference evidence="2" key="1">
    <citation type="submission" date="2022-10" db="EMBL/GenBank/DDBJ databases">
        <authorList>
            <person name="Yu W.X."/>
        </authorList>
    </citation>
    <scope>NUCLEOTIDE SEQUENCE</scope>
    <source>
        <strain evidence="2">AAT</strain>
    </source>
</reference>
<feature type="domain" description="Endonuclease/exonuclease/phosphatase" evidence="1">
    <location>
        <begin position="29"/>
        <end position="340"/>
    </location>
</feature>
<accession>A0AAE3M5B6</accession>
<dbReference type="AlphaFoldDB" id="A0AAE3M5B6"/>
<protein>
    <submittedName>
        <fullName evidence="2">Endonuclease/exonuclease/phosphatase family protein</fullName>
    </submittedName>
</protein>
<evidence type="ECO:0000313" key="3">
    <source>
        <dbReference type="Proteomes" id="UP001209229"/>
    </source>
</evidence>